<dbReference type="SMART" id="SM00267">
    <property type="entry name" value="GGDEF"/>
    <property type="match status" value="1"/>
</dbReference>
<dbReference type="Proteomes" id="UP000313645">
    <property type="component" value="Unassembled WGS sequence"/>
</dbReference>
<comment type="caution">
    <text evidence="5">The sequence shown here is derived from an EMBL/GenBank/DDBJ whole genome shotgun (WGS) entry which is preliminary data.</text>
</comment>
<dbReference type="InterPro" id="IPR000160">
    <property type="entry name" value="GGDEF_dom"/>
</dbReference>
<keyword evidence="6" id="KW-1185">Reference proteome</keyword>
<dbReference type="PROSITE" id="PS50887">
    <property type="entry name" value="GGDEF"/>
    <property type="match status" value="1"/>
</dbReference>
<dbReference type="InterPro" id="IPR043128">
    <property type="entry name" value="Rev_trsase/Diguanyl_cyclase"/>
</dbReference>
<keyword evidence="3" id="KW-1133">Transmembrane helix</keyword>
<accession>A0ABY1ZL60</accession>
<feature type="transmembrane region" description="Helical" evidence="3">
    <location>
        <begin position="27"/>
        <end position="46"/>
    </location>
</feature>
<evidence type="ECO:0000256" key="1">
    <source>
        <dbReference type="ARBA" id="ARBA00012528"/>
    </source>
</evidence>
<dbReference type="NCBIfam" id="TIGR00254">
    <property type="entry name" value="GGDEF"/>
    <property type="match status" value="1"/>
</dbReference>
<evidence type="ECO:0000256" key="3">
    <source>
        <dbReference type="SAM" id="Phobius"/>
    </source>
</evidence>
<organism evidence="5 6">
    <name type="scientific">Marinobacter halodurans</name>
    <dbReference type="NCBI Taxonomy" id="2528979"/>
    <lineage>
        <taxon>Bacteria</taxon>
        <taxon>Pseudomonadati</taxon>
        <taxon>Pseudomonadota</taxon>
        <taxon>Gammaproteobacteria</taxon>
        <taxon>Pseudomonadales</taxon>
        <taxon>Marinobacteraceae</taxon>
        <taxon>Marinobacter</taxon>
    </lineage>
</organism>
<evidence type="ECO:0000256" key="2">
    <source>
        <dbReference type="ARBA" id="ARBA00034247"/>
    </source>
</evidence>
<protein>
    <recommendedName>
        <fullName evidence="1">diguanylate cyclase</fullName>
        <ecNumber evidence="1">2.7.7.65</ecNumber>
    </recommendedName>
</protein>
<evidence type="ECO:0000313" key="5">
    <source>
        <dbReference type="EMBL" id="TBW56206.1"/>
    </source>
</evidence>
<feature type="domain" description="GGDEF" evidence="4">
    <location>
        <begin position="227"/>
        <end position="359"/>
    </location>
</feature>
<proteinExistence type="predicted"/>
<dbReference type="EC" id="2.7.7.65" evidence="1"/>
<keyword evidence="3" id="KW-0812">Transmembrane</keyword>
<dbReference type="CDD" id="cd01949">
    <property type="entry name" value="GGDEF"/>
    <property type="match status" value="1"/>
</dbReference>
<reference evidence="5 6" key="1">
    <citation type="submission" date="2019-02" db="EMBL/GenBank/DDBJ databases">
        <title>Marinobacter halodurans sp. nov., a marine bacterium isolated from sea tidal flat.</title>
        <authorList>
            <person name="Yoo Y."/>
            <person name="Lee D.W."/>
            <person name="Kim B.S."/>
            <person name="Kim J.-J."/>
        </authorList>
    </citation>
    <scope>NUCLEOTIDE SEQUENCE [LARGE SCALE GENOMIC DNA]</scope>
    <source>
        <strain evidence="5 6">YJ-S3-2</strain>
    </source>
</reference>
<dbReference type="InterPro" id="IPR050469">
    <property type="entry name" value="Diguanylate_Cyclase"/>
</dbReference>
<dbReference type="InterPro" id="IPR029787">
    <property type="entry name" value="Nucleotide_cyclase"/>
</dbReference>
<comment type="catalytic activity">
    <reaction evidence="2">
        <text>2 GTP = 3',3'-c-di-GMP + 2 diphosphate</text>
        <dbReference type="Rhea" id="RHEA:24898"/>
        <dbReference type="ChEBI" id="CHEBI:33019"/>
        <dbReference type="ChEBI" id="CHEBI:37565"/>
        <dbReference type="ChEBI" id="CHEBI:58805"/>
        <dbReference type="EC" id="2.7.7.65"/>
    </reaction>
</comment>
<dbReference type="Pfam" id="PF00990">
    <property type="entry name" value="GGDEF"/>
    <property type="match status" value="1"/>
</dbReference>
<sequence length="365" mass="40313">MPNSSKSYWPSAPVANHTRGEIPVPRLINWLSVGALPVLVFFAFRAADRGDSLVMATLTIVGVLLLLNGLVYLILRQETLHRRTFIIIIAALFIYVATAALEDGSAIIWLFAYPPIIFYISTLRVGVLTCAFGLTALIGLFSPLGDRLFGTPYSDSFRLMMINVLAFEMISCYILDLSRRRSKASLLTLAGEYEYAAKHDTMTGLTNRREGLIRLEGEYQRYLRNGKPFSVILLDIDLFKGVNDNYGHQTGDKLIIKVADKLKDGCRRIDIVSRWGGEEFLAILPETGINEAMRIAERIRQTIAASPVTFDGQVIRATISAGVAGIHGVEPPSRLLQRADEALYTAKASGRNRVCSGEIPSQDTA</sequence>
<feature type="transmembrane region" description="Helical" evidence="3">
    <location>
        <begin position="53"/>
        <end position="74"/>
    </location>
</feature>
<dbReference type="SUPFAM" id="SSF55073">
    <property type="entry name" value="Nucleotide cyclase"/>
    <property type="match status" value="1"/>
</dbReference>
<dbReference type="PANTHER" id="PTHR45138">
    <property type="entry name" value="REGULATORY COMPONENTS OF SENSORY TRANSDUCTION SYSTEM"/>
    <property type="match status" value="1"/>
</dbReference>
<feature type="transmembrane region" description="Helical" evidence="3">
    <location>
        <begin position="156"/>
        <end position="175"/>
    </location>
</feature>
<feature type="transmembrane region" description="Helical" evidence="3">
    <location>
        <begin position="125"/>
        <end position="144"/>
    </location>
</feature>
<dbReference type="EMBL" id="SJDL01000012">
    <property type="protein sequence ID" value="TBW56206.1"/>
    <property type="molecule type" value="Genomic_DNA"/>
</dbReference>
<keyword evidence="3" id="KW-0472">Membrane</keyword>
<dbReference type="PANTHER" id="PTHR45138:SF9">
    <property type="entry name" value="DIGUANYLATE CYCLASE DGCM-RELATED"/>
    <property type="match status" value="1"/>
</dbReference>
<evidence type="ECO:0000259" key="4">
    <source>
        <dbReference type="PROSITE" id="PS50887"/>
    </source>
</evidence>
<name>A0ABY1ZL60_9GAMM</name>
<feature type="transmembrane region" description="Helical" evidence="3">
    <location>
        <begin position="86"/>
        <end position="113"/>
    </location>
</feature>
<evidence type="ECO:0000313" key="6">
    <source>
        <dbReference type="Proteomes" id="UP000313645"/>
    </source>
</evidence>
<gene>
    <name evidence="5" type="ORF">EZI54_09680</name>
</gene>
<dbReference type="Gene3D" id="3.30.70.270">
    <property type="match status" value="1"/>
</dbReference>